<dbReference type="EMBL" id="LVVM01005547">
    <property type="protein sequence ID" value="OJA10254.1"/>
    <property type="molecule type" value="Genomic_DNA"/>
</dbReference>
<dbReference type="AlphaFoldDB" id="A0A1J8PM93"/>
<dbReference type="OrthoDB" id="10260614at2759"/>
<proteinExistence type="predicted"/>
<evidence type="ECO:0000313" key="2">
    <source>
        <dbReference type="Proteomes" id="UP000183567"/>
    </source>
</evidence>
<keyword evidence="2" id="KW-1185">Reference proteome</keyword>
<comment type="caution">
    <text evidence="1">The sequence shown here is derived from an EMBL/GenBank/DDBJ whole genome shotgun (WGS) entry which is preliminary data.</text>
</comment>
<dbReference type="Proteomes" id="UP000183567">
    <property type="component" value="Unassembled WGS sequence"/>
</dbReference>
<gene>
    <name evidence="1" type="ORF">AZE42_10432</name>
</gene>
<name>A0A1J8PM93_9AGAM</name>
<reference evidence="1 2" key="1">
    <citation type="submission" date="2016-03" db="EMBL/GenBank/DDBJ databases">
        <title>Comparative genomics of the ectomycorrhizal sister species Rhizopogon vinicolor and Rhizopogon vesiculosus (Basidiomycota: Boletales) reveals a divergence of the mating type B locus.</title>
        <authorList>
            <person name="Mujic A.B."/>
            <person name="Kuo A."/>
            <person name="Tritt A."/>
            <person name="Lipzen A."/>
            <person name="Chen C."/>
            <person name="Johnson J."/>
            <person name="Sharma A."/>
            <person name="Barry K."/>
            <person name="Grigoriev I.V."/>
            <person name="Spatafora J.W."/>
        </authorList>
    </citation>
    <scope>NUCLEOTIDE SEQUENCE [LARGE SCALE GENOMIC DNA]</scope>
    <source>
        <strain evidence="1 2">AM-OR11-056</strain>
    </source>
</reference>
<organism evidence="1 2">
    <name type="scientific">Rhizopogon vesiculosus</name>
    <dbReference type="NCBI Taxonomy" id="180088"/>
    <lineage>
        <taxon>Eukaryota</taxon>
        <taxon>Fungi</taxon>
        <taxon>Dikarya</taxon>
        <taxon>Basidiomycota</taxon>
        <taxon>Agaricomycotina</taxon>
        <taxon>Agaricomycetes</taxon>
        <taxon>Agaricomycetidae</taxon>
        <taxon>Boletales</taxon>
        <taxon>Suillineae</taxon>
        <taxon>Rhizopogonaceae</taxon>
        <taxon>Rhizopogon</taxon>
    </lineage>
</organism>
<protein>
    <submittedName>
        <fullName evidence="1">Uncharacterized protein</fullName>
    </submittedName>
</protein>
<accession>A0A1J8PM93</accession>
<evidence type="ECO:0000313" key="1">
    <source>
        <dbReference type="EMBL" id="OJA10254.1"/>
    </source>
</evidence>
<sequence length="103" mass="11115">MCASLVKGLTAGILRYIRFLITSLSHSSDVSQKLMLIHTHKGRSLSRNSRTGGTLVYGRHPSNPEDDQEGAYRALVGSRIEENEMAVASLDRGGKVGSTGKVD</sequence>